<accession>A0AA36GKA0</accession>
<comment type="caution">
    <text evidence="2">The sequence shown here is derived from an EMBL/GenBank/DDBJ whole genome shotgun (WGS) entry which is preliminary data.</text>
</comment>
<evidence type="ECO:0000256" key="1">
    <source>
        <dbReference type="SAM" id="MobiDB-lite"/>
    </source>
</evidence>
<evidence type="ECO:0000313" key="3">
    <source>
        <dbReference type="Proteomes" id="UP001176961"/>
    </source>
</evidence>
<dbReference type="AlphaFoldDB" id="A0AA36GKA0"/>
<dbReference type="EMBL" id="CATQJL010000001">
    <property type="protein sequence ID" value="CAJ0591340.1"/>
    <property type="molecule type" value="Genomic_DNA"/>
</dbReference>
<gene>
    <name evidence="2" type="ORF">CYNAS_LOCUS3323</name>
</gene>
<feature type="compositionally biased region" description="Polar residues" evidence="1">
    <location>
        <begin position="48"/>
        <end position="65"/>
    </location>
</feature>
<reference evidence="2" key="1">
    <citation type="submission" date="2023-07" db="EMBL/GenBank/DDBJ databases">
        <authorList>
            <consortium name="CYATHOMIX"/>
        </authorList>
    </citation>
    <scope>NUCLEOTIDE SEQUENCE</scope>
    <source>
        <strain evidence="2">N/A</strain>
    </source>
</reference>
<organism evidence="2 3">
    <name type="scientific">Cylicocyclus nassatus</name>
    <name type="common">Nematode worm</name>
    <dbReference type="NCBI Taxonomy" id="53992"/>
    <lineage>
        <taxon>Eukaryota</taxon>
        <taxon>Metazoa</taxon>
        <taxon>Ecdysozoa</taxon>
        <taxon>Nematoda</taxon>
        <taxon>Chromadorea</taxon>
        <taxon>Rhabditida</taxon>
        <taxon>Rhabditina</taxon>
        <taxon>Rhabditomorpha</taxon>
        <taxon>Strongyloidea</taxon>
        <taxon>Strongylidae</taxon>
        <taxon>Cylicocyclus</taxon>
    </lineage>
</organism>
<evidence type="ECO:0000313" key="2">
    <source>
        <dbReference type="EMBL" id="CAJ0591340.1"/>
    </source>
</evidence>
<dbReference type="Proteomes" id="UP001176961">
    <property type="component" value="Unassembled WGS sequence"/>
</dbReference>
<proteinExistence type="predicted"/>
<protein>
    <submittedName>
        <fullName evidence="2">Uncharacterized protein</fullName>
    </submittedName>
</protein>
<sequence>MPRMSGRAAARLKVVDRQISLFLRSPKCIFGISASKLPSDWAHRHQKPGSSAAQSTANFYSSKLI</sequence>
<feature type="region of interest" description="Disordered" evidence="1">
    <location>
        <begin position="41"/>
        <end position="65"/>
    </location>
</feature>
<name>A0AA36GKA0_CYLNA</name>
<keyword evidence="3" id="KW-1185">Reference proteome</keyword>